<evidence type="ECO:0000256" key="1">
    <source>
        <dbReference type="SAM" id="Phobius"/>
    </source>
</evidence>
<dbReference type="EMBL" id="FNRJ01000012">
    <property type="protein sequence ID" value="SEA98491.1"/>
    <property type="molecule type" value="Genomic_DNA"/>
</dbReference>
<proteinExistence type="predicted"/>
<reference evidence="3" key="1">
    <citation type="submission" date="2016-10" db="EMBL/GenBank/DDBJ databases">
        <authorList>
            <person name="Varghese N."/>
            <person name="Submissions S."/>
        </authorList>
    </citation>
    <scope>NUCLEOTIDE SEQUENCE [LARGE SCALE GENOMIC DNA]</scope>
    <source>
        <strain evidence="3">DSM 11526</strain>
    </source>
</reference>
<feature type="transmembrane region" description="Helical" evidence="1">
    <location>
        <begin position="45"/>
        <end position="68"/>
    </location>
</feature>
<evidence type="ECO:0000313" key="2">
    <source>
        <dbReference type="EMBL" id="SEA98491.1"/>
    </source>
</evidence>
<dbReference type="OrthoDB" id="9926178at2"/>
<evidence type="ECO:0000313" key="3">
    <source>
        <dbReference type="Proteomes" id="UP000242469"/>
    </source>
</evidence>
<dbReference type="Proteomes" id="UP000242469">
    <property type="component" value="Unassembled WGS sequence"/>
</dbReference>
<name>A0A1H4FMX0_9GAMM</name>
<dbReference type="AlphaFoldDB" id="A0A1H4FMX0"/>
<organism evidence="2 3">
    <name type="scientific">Marinobacterium iners DSM 11526</name>
    <dbReference type="NCBI Taxonomy" id="1122198"/>
    <lineage>
        <taxon>Bacteria</taxon>
        <taxon>Pseudomonadati</taxon>
        <taxon>Pseudomonadota</taxon>
        <taxon>Gammaproteobacteria</taxon>
        <taxon>Oceanospirillales</taxon>
        <taxon>Oceanospirillaceae</taxon>
        <taxon>Marinobacterium</taxon>
    </lineage>
</organism>
<accession>A0A1H4FMX0</accession>
<protein>
    <submittedName>
        <fullName evidence="2">Uncharacterized protein</fullName>
    </submittedName>
</protein>
<keyword evidence="1" id="KW-0812">Transmembrane</keyword>
<keyword evidence="1" id="KW-0472">Membrane</keyword>
<keyword evidence="1" id="KW-1133">Transmembrane helix</keyword>
<gene>
    <name evidence="2" type="ORF">SAMN02745729_1123</name>
</gene>
<keyword evidence="3" id="KW-1185">Reference proteome</keyword>
<dbReference type="STRING" id="1122198.SAMN02745729_1123"/>
<dbReference type="RefSeq" id="WP_091827154.1">
    <property type="nucleotide sequence ID" value="NZ_FNRJ01000012.1"/>
</dbReference>
<sequence length="99" mass="10969">MSIKKIIGIILLAHAAFMAFSLFNNLDALRQSTEAFASPGDPFWFYWGFLGPNCLMVVAAGVLGAYFLQAKCSLKKTSNSFPTVARTVYVGVRQIWRES</sequence>